<evidence type="ECO:0000256" key="4">
    <source>
        <dbReference type="ARBA" id="ARBA00023136"/>
    </source>
</evidence>
<dbReference type="Gene3D" id="1.20.120.550">
    <property type="entry name" value="Membrane associated eicosanoid/glutathione metabolism-like domain"/>
    <property type="match status" value="1"/>
</dbReference>
<dbReference type="PANTHER" id="PTHR35814:SF1">
    <property type="entry name" value="GLUTATHIONE S-TRANSFERASE-RELATED"/>
    <property type="match status" value="1"/>
</dbReference>
<keyword evidence="4 5" id="KW-0472">Membrane</keyword>
<dbReference type="GO" id="GO:0016020">
    <property type="term" value="C:membrane"/>
    <property type="evidence" value="ECO:0007669"/>
    <property type="project" value="UniProtKB-SubCell"/>
</dbReference>
<dbReference type="STRING" id="1293891.TMES_07505"/>
<evidence type="ECO:0000313" key="6">
    <source>
        <dbReference type="EMBL" id="OSQ39781.1"/>
    </source>
</evidence>
<name>A0A1Y2L2S6_9PROT</name>
<dbReference type="Pfam" id="PF01124">
    <property type="entry name" value="MAPEG"/>
    <property type="match status" value="1"/>
</dbReference>
<evidence type="ECO:0000313" key="7">
    <source>
        <dbReference type="Proteomes" id="UP000193391"/>
    </source>
</evidence>
<accession>A0A1Y2L2S6</accession>
<dbReference type="SUPFAM" id="SSF161084">
    <property type="entry name" value="MAPEG domain-like"/>
    <property type="match status" value="1"/>
</dbReference>
<dbReference type="Proteomes" id="UP000193391">
    <property type="component" value="Unassembled WGS sequence"/>
</dbReference>
<evidence type="ECO:0000256" key="1">
    <source>
        <dbReference type="ARBA" id="ARBA00004370"/>
    </source>
</evidence>
<evidence type="ECO:0008006" key="8">
    <source>
        <dbReference type="Google" id="ProtNLM"/>
    </source>
</evidence>
<dbReference type="EMBL" id="JFKA01000002">
    <property type="protein sequence ID" value="OSQ39781.1"/>
    <property type="molecule type" value="Genomic_DNA"/>
</dbReference>
<sequence length="132" mass="13853">MQAIPAIPATLFLTAIFAVMLTVLSLLVSLQRRSAKIGTGDGDNIVLRRRIRAHGNFIENAPLLVLVCAVLEISATASSATIWALAVAFMVARLLHALGVLKIPVVGSQAVGMVLQHVAILIGAALLLRGLI</sequence>
<dbReference type="InterPro" id="IPR001129">
    <property type="entry name" value="Membr-assoc_MAPEG"/>
</dbReference>
<comment type="caution">
    <text evidence="6">The sequence shown here is derived from an EMBL/GenBank/DDBJ whole genome shotgun (WGS) entry which is preliminary data.</text>
</comment>
<evidence type="ECO:0000256" key="3">
    <source>
        <dbReference type="ARBA" id="ARBA00022989"/>
    </source>
</evidence>
<comment type="subcellular location">
    <subcellularLocation>
        <location evidence="1">Membrane</location>
    </subcellularLocation>
</comment>
<feature type="transmembrane region" description="Helical" evidence="5">
    <location>
        <begin position="6"/>
        <end position="28"/>
    </location>
</feature>
<keyword evidence="7" id="KW-1185">Reference proteome</keyword>
<organism evidence="6 7">
    <name type="scientific">Thalassospira mesophila</name>
    <dbReference type="NCBI Taxonomy" id="1293891"/>
    <lineage>
        <taxon>Bacteria</taxon>
        <taxon>Pseudomonadati</taxon>
        <taxon>Pseudomonadota</taxon>
        <taxon>Alphaproteobacteria</taxon>
        <taxon>Rhodospirillales</taxon>
        <taxon>Thalassospiraceae</taxon>
        <taxon>Thalassospira</taxon>
    </lineage>
</organism>
<feature type="transmembrane region" description="Helical" evidence="5">
    <location>
        <begin position="113"/>
        <end position="131"/>
    </location>
</feature>
<dbReference type="PANTHER" id="PTHR35814">
    <property type="match status" value="1"/>
</dbReference>
<proteinExistence type="predicted"/>
<dbReference type="RefSeq" id="WP_085580997.1">
    <property type="nucleotide sequence ID" value="NZ_JFKA01000002.1"/>
</dbReference>
<feature type="transmembrane region" description="Helical" evidence="5">
    <location>
        <begin position="57"/>
        <end position="75"/>
    </location>
</feature>
<keyword evidence="3 5" id="KW-1133">Transmembrane helix</keyword>
<gene>
    <name evidence="6" type="ORF">TMES_07505</name>
</gene>
<dbReference type="AlphaFoldDB" id="A0A1Y2L2S6"/>
<dbReference type="InterPro" id="IPR023352">
    <property type="entry name" value="MAPEG-like_dom_sf"/>
</dbReference>
<dbReference type="OrthoDB" id="7619858at2"/>
<reference evidence="6 7" key="1">
    <citation type="submission" date="2014-03" db="EMBL/GenBank/DDBJ databases">
        <title>The draft genome sequence of Thalassospira mesophila JCM 18969.</title>
        <authorList>
            <person name="Lai Q."/>
            <person name="Shao Z."/>
        </authorList>
    </citation>
    <scope>NUCLEOTIDE SEQUENCE [LARGE SCALE GENOMIC DNA]</scope>
    <source>
        <strain evidence="6 7">JCM 18969</strain>
    </source>
</reference>
<evidence type="ECO:0000256" key="5">
    <source>
        <dbReference type="SAM" id="Phobius"/>
    </source>
</evidence>
<protein>
    <recommendedName>
        <fullName evidence="8">MAPEG family protein</fullName>
    </recommendedName>
</protein>
<evidence type="ECO:0000256" key="2">
    <source>
        <dbReference type="ARBA" id="ARBA00022692"/>
    </source>
</evidence>
<keyword evidence="2 5" id="KW-0812">Transmembrane</keyword>